<dbReference type="EMBL" id="JAEKNR010000113">
    <property type="protein sequence ID" value="MBJ7598478.1"/>
    <property type="molecule type" value="Genomic_DNA"/>
</dbReference>
<sequence length="115" mass="11652">SLGERDYSSAGSTAGTVAVSAATAQGAQASQGRTPPESAPMICPQLAFAPLVSGCEAVLGPLNGPVGEKLAHTGTPIALGLAGLFFIGLGTVLYRRSSRTRTFGPLRRVRGLGTR</sequence>
<keyword evidence="1" id="KW-1133">Transmembrane helix</keyword>
<proteinExistence type="predicted"/>
<evidence type="ECO:0000313" key="2">
    <source>
        <dbReference type="EMBL" id="MBJ7598478.1"/>
    </source>
</evidence>
<protein>
    <submittedName>
        <fullName evidence="2">Uncharacterized protein</fullName>
    </submittedName>
</protein>
<organism evidence="2 3">
    <name type="scientific">Candidatus Nephthysia bennettiae</name>
    <dbReference type="NCBI Taxonomy" id="3127016"/>
    <lineage>
        <taxon>Bacteria</taxon>
        <taxon>Bacillati</taxon>
        <taxon>Candidatus Dormiibacterota</taxon>
        <taxon>Candidatus Dormibacteria</taxon>
        <taxon>Candidatus Dormibacterales</taxon>
        <taxon>Candidatus Dormibacteraceae</taxon>
        <taxon>Candidatus Nephthysia</taxon>
    </lineage>
</organism>
<evidence type="ECO:0000256" key="1">
    <source>
        <dbReference type="SAM" id="Phobius"/>
    </source>
</evidence>
<comment type="caution">
    <text evidence="2">The sequence shown here is derived from an EMBL/GenBank/DDBJ whole genome shotgun (WGS) entry which is preliminary data.</text>
</comment>
<keyword evidence="1" id="KW-0812">Transmembrane</keyword>
<keyword evidence="3" id="KW-1185">Reference proteome</keyword>
<evidence type="ECO:0000313" key="3">
    <source>
        <dbReference type="Proteomes" id="UP000612893"/>
    </source>
</evidence>
<feature type="non-terminal residue" evidence="2">
    <location>
        <position position="1"/>
    </location>
</feature>
<gene>
    <name evidence="2" type="ORF">JF922_10390</name>
</gene>
<dbReference type="Proteomes" id="UP000612893">
    <property type="component" value="Unassembled WGS sequence"/>
</dbReference>
<reference evidence="2" key="1">
    <citation type="submission" date="2020-10" db="EMBL/GenBank/DDBJ databases">
        <title>Ca. Dormibacterota MAGs.</title>
        <authorList>
            <person name="Montgomery K."/>
        </authorList>
    </citation>
    <scope>NUCLEOTIDE SEQUENCE [LARGE SCALE GENOMIC DNA]</scope>
    <source>
        <strain evidence="2">SC8812_S17_10</strain>
    </source>
</reference>
<keyword evidence="1" id="KW-0472">Membrane</keyword>
<dbReference type="AlphaFoldDB" id="A0A934KA11"/>
<feature type="transmembrane region" description="Helical" evidence="1">
    <location>
        <begin position="77"/>
        <end position="94"/>
    </location>
</feature>
<dbReference type="RefSeq" id="WP_338201514.1">
    <property type="nucleotide sequence ID" value="NZ_JAEKNR010000113.1"/>
</dbReference>
<accession>A0A934KA11</accession>
<name>A0A934KA11_9BACT</name>